<gene>
    <name evidence="2" type="ORF">ElyMa_003956900</name>
</gene>
<feature type="compositionally biased region" description="Basic residues" evidence="1">
    <location>
        <begin position="46"/>
        <end position="62"/>
    </location>
</feature>
<evidence type="ECO:0000313" key="3">
    <source>
        <dbReference type="Proteomes" id="UP000762676"/>
    </source>
</evidence>
<comment type="caution">
    <text evidence="2">The sequence shown here is derived from an EMBL/GenBank/DDBJ whole genome shotgun (WGS) entry which is preliminary data.</text>
</comment>
<reference evidence="2 3" key="1">
    <citation type="journal article" date="2021" name="Elife">
        <title>Chloroplast acquisition without the gene transfer in kleptoplastic sea slugs, Plakobranchus ocellatus.</title>
        <authorList>
            <person name="Maeda T."/>
            <person name="Takahashi S."/>
            <person name="Yoshida T."/>
            <person name="Shimamura S."/>
            <person name="Takaki Y."/>
            <person name="Nagai Y."/>
            <person name="Toyoda A."/>
            <person name="Suzuki Y."/>
            <person name="Arimoto A."/>
            <person name="Ishii H."/>
            <person name="Satoh N."/>
            <person name="Nishiyama T."/>
            <person name="Hasebe M."/>
            <person name="Maruyama T."/>
            <person name="Minagawa J."/>
            <person name="Obokata J."/>
            <person name="Shigenobu S."/>
        </authorList>
    </citation>
    <scope>NUCLEOTIDE SEQUENCE [LARGE SCALE GENOMIC DNA]</scope>
</reference>
<dbReference type="AlphaFoldDB" id="A0AAV4FU12"/>
<proteinExistence type="predicted"/>
<keyword evidence="3" id="KW-1185">Reference proteome</keyword>
<dbReference type="EMBL" id="BMAT01008049">
    <property type="protein sequence ID" value="GFR76973.1"/>
    <property type="molecule type" value="Genomic_DNA"/>
</dbReference>
<dbReference type="Proteomes" id="UP000762676">
    <property type="component" value="Unassembled WGS sequence"/>
</dbReference>
<feature type="non-terminal residue" evidence="2">
    <location>
        <position position="1"/>
    </location>
</feature>
<name>A0AAV4FU12_9GAST</name>
<evidence type="ECO:0000313" key="2">
    <source>
        <dbReference type="EMBL" id="GFR76973.1"/>
    </source>
</evidence>
<accession>A0AAV4FU12</accession>
<sequence length="81" mass="8634">LKGVTVKTNARSKKGKTAPLGKKQPGRQRGPPPKVPLERLGGLLTKKGKKMAVKKDKKKKKRADNLAGKLSDAMATAFSGL</sequence>
<feature type="region of interest" description="Disordered" evidence="1">
    <location>
        <begin position="1"/>
        <end position="65"/>
    </location>
</feature>
<organism evidence="2 3">
    <name type="scientific">Elysia marginata</name>
    <dbReference type="NCBI Taxonomy" id="1093978"/>
    <lineage>
        <taxon>Eukaryota</taxon>
        <taxon>Metazoa</taxon>
        <taxon>Spiralia</taxon>
        <taxon>Lophotrochozoa</taxon>
        <taxon>Mollusca</taxon>
        <taxon>Gastropoda</taxon>
        <taxon>Heterobranchia</taxon>
        <taxon>Euthyneura</taxon>
        <taxon>Panpulmonata</taxon>
        <taxon>Sacoglossa</taxon>
        <taxon>Placobranchoidea</taxon>
        <taxon>Plakobranchidae</taxon>
        <taxon>Elysia</taxon>
    </lineage>
</organism>
<protein>
    <submittedName>
        <fullName evidence="2">Uncharacterized protein</fullName>
    </submittedName>
</protein>
<evidence type="ECO:0000256" key="1">
    <source>
        <dbReference type="SAM" id="MobiDB-lite"/>
    </source>
</evidence>